<evidence type="ECO:0000313" key="2">
    <source>
        <dbReference type="Proteomes" id="UP000070341"/>
    </source>
</evidence>
<accession>A0A133UYE1</accession>
<dbReference type="Proteomes" id="UP000070341">
    <property type="component" value="Unassembled WGS sequence"/>
</dbReference>
<organism evidence="1 2">
    <name type="scientific">candidate division MSBL1 archaeon SCGC-AAA259M10</name>
    <dbReference type="NCBI Taxonomy" id="1698270"/>
    <lineage>
        <taxon>Archaea</taxon>
        <taxon>Methanobacteriati</taxon>
        <taxon>Methanobacteriota</taxon>
        <taxon>candidate division MSBL1</taxon>
    </lineage>
</organism>
<proteinExistence type="predicted"/>
<evidence type="ECO:0000313" key="1">
    <source>
        <dbReference type="EMBL" id="KXA99195.1"/>
    </source>
</evidence>
<sequence>MVSFAMWVEKVFIRCGESGFSTFKRHFLSPLRKCIGRRRKTEAFARARDYNLKRVSYVSRQEGLTALWIAT</sequence>
<dbReference type="AlphaFoldDB" id="A0A133UYE1"/>
<dbReference type="EMBL" id="LHXU01000067">
    <property type="protein sequence ID" value="KXA99195.1"/>
    <property type="molecule type" value="Genomic_DNA"/>
</dbReference>
<comment type="caution">
    <text evidence="1">The sequence shown here is derived from an EMBL/GenBank/DDBJ whole genome shotgun (WGS) entry which is preliminary data.</text>
</comment>
<protein>
    <submittedName>
        <fullName evidence="1">Uncharacterized protein</fullName>
    </submittedName>
</protein>
<keyword evidence="2" id="KW-1185">Reference proteome</keyword>
<name>A0A133UYE1_9EURY</name>
<reference evidence="1 2" key="1">
    <citation type="journal article" date="2016" name="Sci. Rep.">
        <title>Metabolic traits of an uncultured archaeal lineage -MSBL1- from brine pools of the Red Sea.</title>
        <authorList>
            <person name="Mwirichia R."/>
            <person name="Alam I."/>
            <person name="Rashid M."/>
            <person name="Vinu M."/>
            <person name="Ba-Alawi W."/>
            <person name="Anthony Kamau A."/>
            <person name="Kamanda Ngugi D."/>
            <person name="Goker M."/>
            <person name="Klenk H.P."/>
            <person name="Bajic V."/>
            <person name="Stingl U."/>
        </authorList>
    </citation>
    <scope>NUCLEOTIDE SEQUENCE [LARGE SCALE GENOMIC DNA]</scope>
    <source>
        <strain evidence="1">SCGC-AAA259M10</strain>
    </source>
</reference>
<gene>
    <name evidence="1" type="ORF">AKJ40_03715</name>
</gene>